<gene>
    <name evidence="3" type="ORF">UFOVP1117_19</name>
    <name evidence="4" type="ORF">UFOVP1570_20</name>
    <name evidence="2" type="ORF">UFOVP632_16</name>
</gene>
<sequence>MTWIASAVSFLGPTGTALLGSAGLSYLGSQNQASAARSAADLQAQAAQRAADQQMQMFTTLNEQQKPYREAGYSALGKIGEMLPQFTKTFGPEDLKANLAPNYEFMRQQGLGATAQGANVASPGSNVDLAKTIFAEKYAQSGYQDALTNFRNQQTDIFNRLSGIAGIGQTAQGSSQALGSQTAANLGQLGIGGASALGAGQINAANAMSGAAGNIGNAGFLYSMLNRPTATSPIPLTMNQTPNLDSMGGGTGLRSSTFGPG</sequence>
<reference evidence="3" key="1">
    <citation type="submission" date="2020-05" db="EMBL/GenBank/DDBJ databases">
        <authorList>
            <person name="Chiriac C."/>
            <person name="Salcher M."/>
            <person name="Ghai R."/>
            <person name="Kavagutti S V."/>
        </authorList>
    </citation>
    <scope>NUCLEOTIDE SEQUENCE</scope>
</reference>
<evidence type="ECO:0000313" key="3">
    <source>
        <dbReference type="EMBL" id="CAB4184598.1"/>
    </source>
</evidence>
<evidence type="ECO:0008006" key="5">
    <source>
        <dbReference type="Google" id="ProtNLM"/>
    </source>
</evidence>
<proteinExistence type="predicted"/>
<evidence type="ECO:0000313" key="4">
    <source>
        <dbReference type="EMBL" id="CAB5229867.1"/>
    </source>
</evidence>
<dbReference type="EMBL" id="LR796608">
    <property type="protein sequence ID" value="CAB4154080.1"/>
    <property type="molecule type" value="Genomic_DNA"/>
</dbReference>
<dbReference type="EMBL" id="LR797062">
    <property type="protein sequence ID" value="CAB4184598.1"/>
    <property type="molecule type" value="Genomic_DNA"/>
</dbReference>
<feature type="region of interest" description="Disordered" evidence="1">
    <location>
        <begin position="239"/>
        <end position="261"/>
    </location>
</feature>
<protein>
    <recommendedName>
        <fullName evidence="5">DNA transfer protein</fullName>
    </recommendedName>
</protein>
<dbReference type="EMBL" id="LR798414">
    <property type="protein sequence ID" value="CAB5229867.1"/>
    <property type="molecule type" value="Genomic_DNA"/>
</dbReference>
<organism evidence="3">
    <name type="scientific">uncultured Caudovirales phage</name>
    <dbReference type="NCBI Taxonomy" id="2100421"/>
    <lineage>
        <taxon>Viruses</taxon>
        <taxon>Duplodnaviria</taxon>
        <taxon>Heunggongvirae</taxon>
        <taxon>Uroviricota</taxon>
        <taxon>Caudoviricetes</taxon>
        <taxon>Peduoviridae</taxon>
        <taxon>Maltschvirus</taxon>
        <taxon>Maltschvirus maltsch</taxon>
    </lineage>
</organism>
<evidence type="ECO:0000313" key="2">
    <source>
        <dbReference type="EMBL" id="CAB4154080.1"/>
    </source>
</evidence>
<name>A0A6J5QUK1_9CAUD</name>
<accession>A0A6J5QUK1</accession>
<evidence type="ECO:0000256" key="1">
    <source>
        <dbReference type="SAM" id="MobiDB-lite"/>
    </source>
</evidence>